<evidence type="ECO:0000313" key="2">
    <source>
        <dbReference type="EMBL" id="KIM24195.1"/>
    </source>
</evidence>
<reference evidence="3" key="2">
    <citation type="submission" date="2015-01" db="EMBL/GenBank/DDBJ databases">
        <title>Evolutionary Origins and Diversification of the Mycorrhizal Mutualists.</title>
        <authorList>
            <consortium name="DOE Joint Genome Institute"/>
            <consortium name="Mycorrhizal Genomics Consortium"/>
            <person name="Kohler A."/>
            <person name="Kuo A."/>
            <person name="Nagy L.G."/>
            <person name="Floudas D."/>
            <person name="Copeland A."/>
            <person name="Barry K.W."/>
            <person name="Cichocki N."/>
            <person name="Veneault-Fourrey C."/>
            <person name="LaButti K."/>
            <person name="Lindquist E.A."/>
            <person name="Lipzen A."/>
            <person name="Lundell T."/>
            <person name="Morin E."/>
            <person name="Murat C."/>
            <person name="Riley R."/>
            <person name="Ohm R."/>
            <person name="Sun H."/>
            <person name="Tunlid A."/>
            <person name="Henrissat B."/>
            <person name="Grigoriev I.V."/>
            <person name="Hibbett D.S."/>
            <person name="Martin F."/>
        </authorList>
    </citation>
    <scope>NUCLEOTIDE SEQUENCE [LARGE SCALE GENOMIC DNA]</scope>
    <source>
        <strain evidence="3">MAFF 305830</strain>
    </source>
</reference>
<dbReference type="HOGENOM" id="CLU_070836_0_1_1"/>
<sequence>MNYPSRPSLDGAPLSAMSPGRRQTRPRAAATHACMTLHRTDRLKLIKFPPSAIHAVKAAIERSWIKGIQSEKEADGQVEIQFKGNPWTGQGDDTCPAIYTISQVMAELYHLGWNLVMATDISKRAMDKDTLIYRQGEIPSPCSFMAVSFNDGDKLRLIKAPNDVINAVKNTWGGNVQRESWKLAGLAWEFKLTGNPWWSSGHESLSVRILLLNMLDAMALLGWELHTSVDITAGPGGLGKNAGSDTDCWILRKVNA</sequence>
<dbReference type="PANTHER" id="PTHR38696:SF1">
    <property type="entry name" value="MEDIATOR OF RNA POLYMERASE II TRANSCRIPTION SUBUNIT 13"/>
    <property type="match status" value="1"/>
</dbReference>
<accession>A0A0C3AHS9</accession>
<evidence type="ECO:0000313" key="3">
    <source>
        <dbReference type="Proteomes" id="UP000054097"/>
    </source>
</evidence>
<name>A0A0C3AHS9_SERVB</name>
<organism evidence="2 3">
    <name type="scientific">Serendipita vermifera MAFF 305830</name>
    <dbReference type="NCBI Taxonomy" id="933852"/>
    <lineage>
        <taxon>Eukaryota</taxon>
        <taxon>Fungi</taxon>
        <taxon>Dikarya</taxon>
        <taxon>Basidiomycota</taxon>
        <taxon>Agaricomycotina</taxon>
        <taxon>Agaricomycetes</taxon>
        <taxon>Sebacinales</taxon>
        <taxon>Serendipitaceae</taxon>
        <taxon>Serendipita</taxon>
    </lineage>
</organism>
<gene>
    <name evidence="2" type="ORF">M408DRAFT_76318</name>
</gene>
<dbReference type="OrthoDB" id="58379at2759"/>
<dbReference type="Proteomes" id="UP000054097">
    <property type="component" value="Unassembled WGS sequence"/>
</dbReference>
<keyword evidence="3" id="KW-1185">Reference proteome</keyword>
<dbReference type="AlphaFoldDB" id="A0A0C3AHS9"/>
<feature type="region of interest" description="Disordered" evidence="1">
    <location>
        <begin position="1"/>
        <end position="28"/>
    </location>
</feature>
<evidence type="ECO:0000256" key="1">
    <source>
        <dbReference type="SAM" id="MobiDB-lite"/>
    </source>
</evidence>
<proteinExistence type="predicted"/>
<dbReference type="EMBL" id="KN824327">
    <property type="protein sequence ID" value="KIM24195.1"/>
    <property type="molecule type" value="Genomic_DNA"/>
</dbReference>
<dbReference type="STRING" id="933852.A0A0C3AHS9"/>
<protein>
    <submittedName>
        <fullName evidence="2">Uncharacterized protein</fullName>
    </submittedName>
</protein>
<dbReference type="PANTHER" id="PTHR38696">
    <property type="entry name" value="MEDIATOR OF RNA POLYMERASE II TRANSCRIPTION SUBUNIT 13"/>
    <property type="match status" value="1"/>
</dbReference>
<reference evidence="2 3" key="1">
    <citation type="submission" date="2014-04" db="EMBL/GenBank/DDBJ databases">
        <authorList>
            <consortium name="DOE Joint Genome Institute"/>
            <person name="Kuo A."/>
            <person name="Zuccaro A."/>
            <person name="Kohler A."/>
            <person name="Nagy L.G."/>
            <person name="Floudas D."/>
            <person name="Copeland A."/>
            <person name="Barry K.W."/>
            <person name="Cichocki N."/>
            <person name="Veneault-Fourrey C."/>
            <person name="LaButti K."/>
            <person name="Lindquist E.A."/>
            <person name="Lipzen A."/>
            <person name="Lundell T."/>
            <person name="Morin E."/>
            <person name="Murat C."/>
            <person name="Sun H."/>
            <person name="Tunlid A."/>
            <person name="Henrissat B."/>
            <person name="Grigoriev I.V."/>
            <person name="Hibbett D.S."/>
            <person name="Martin F."/>
            <person name="Nordberg H.P."/>
            <person name="Cantor M.N."/>
            <person name="Hua S.X."/>
        </authorList>
    </citation>
    <scope>NUCLEOTIDE SEQUENCE [LARGE SCALE GENOMIC DNA]</scope>
    <source>
        <strain evidence="2 3">MAFF 305830</strain>
    </source>
</reference>